<accession>A0A816C4C8</accession>
<evidence type="ECO:0000313" key="3">
    <source>
        <dbReference type="EMBL" id="CAF1618601.1"/>
    </source>
</evidence>
<evidence type="ECO:0000256" key="1">
    <source>
        <dbReference type="SAM" id="MobiDB-lite"/>
    </source>
</evidence>
<feature type="region of interest" description="Disordered" evidence="1">
    <location>
        <begin position="79"/>
        <end position="100"/>
    </location>
</feature>
<dbReference type="EMBL" id="CAJNOJ010000168">
    <property type="protein sequence ID" value="CAF1233001.1"/>
    <property type="molecule type" value="Genomic_DNA"/>
</dbReference>
<proteinExistence type="predicted"/>
<dbReference type="Proteomes" id="UP000663828">
    <property type="component" value="Unassembled WGS sequence"/>
</dbReference>
<evidence type="ECO:0000313" key="4">
    <source>
        <dbReference type="Proteomes" id="UP000663828"/>
    </source>
</evidence>
<gene>
    <name evidence="2" type="ORF">EDS130_LOCUS27036</name>
    <name evidence="3" type="ORF">XAT740_LOCUS49917</name>
</gene>
<dbReference type="Proteomes" id="UP000663852">
    <property type="component" value="Unassembled WGS sequence"/>
</dbReference>
<keyword evidence="4" id="KW-1185">Reference proteome</keyword>
<protein>
    <submittedName>
        <fullName evidence="3">Uncharacterized protein</fullName>
    </submittedName>
</protein>
<comment type="caution">
    <text evidence="3">The sequence shown here is derived from an EMBL/GenBank/DDBJ whole genome shotgun (WGS) entry which is preliminary data.</text>
</comment>
<organism evidence="3 4">
    <name type="scientific">Adineta ricciae</name>
    <name type="common">Rotifer</name>
    <dbReference type="NCBI Taxonomy" id="249248"/>
    <lineage>
        <taxon>Eukaryota</taxon>
        <taxon>Metazoa</taxon>
        <taxon>Spiralia</taxon>
        <taxon>Gnathifera</taxon>
        <taxon>Rotifera</taxon>
        <taxon>Eurotatoria</taxon>
        <taxon>Bdelloidea</taxon>
        <taxon>Adinetida</taxon>
        <taxon>Adinetidae</taxon>
        <taxon>Adineta</taxon>
    </lineage>
</organism>
<sequence length="146" mass="16593">MPQQTENLSFTVDDFVSDIDYSEARHILDLTTIKQKELRRKRSQALFTQLLLKRTYTRVCELLDSECTVQKSSPLSTIDTNKRKISSDDHQVPSLPAKKSKPSVDADILQFLRELNAVKVLPSVDIEFSSCCTTVYEANRPIVCVV</sequence>
<dbReference type="EMBL" id="CAJNOR010007512">
    <property type="protein sequence ID" value="CAF1618601.1"/>
    <property type="molecule type" value="Genomic_DNA"/>
</dbReference>
<dbReference type="OrthoDB" id="10035548at2759"/>
<reference evidence="3" key="1">
    <citation type="submission" date="2021-02" db="EMBL/GenBank/DDBJ databases">
        <authorList>
            <person name="Nowell W R."/>
        </authorList>
    </citation>
    <scope>NUCLEOTIDE SEQUENCE</scope>
</reference>
<dbReference type="AlphaFoldDB" id="A0A816C4C8"/>
<evidence type="ECO:0000313" key="2">
    <source>
        <dbReference type="EMBL" id="CAF1233001.1"/>
    </source>
</evidence>
<name>A0A816C4C8_ADIRI</name>
<feature type="compositionally biased region" description="Basic and acidic residues" evidence="1">
    <location>
        <begin position="80"/>
        <end position="91"/>
    </location>
</feature>